<dbReference type="GO" id="GO:0006351">
    <property type="term" value="P:DNA-templated transcription"/>
    <property type="evidence" value="ECO:0007669"/>
    <property type="project" value="InterPro"/>
</dbReference>
<name>A0A2P6VH43_9CHLO</name>
<dbReference type="InterPro" id="IPR036390">
    <property type="entry name" value="WH_DNA-bd_sf"/>
</dbReference>
<comment type="subcellular location">
    <subcellularLocation>
        <location evidence="1 8">Nucleus</location>
    </subcellularLocation>
</comment>
<keyword evidence="7 8" id="KW-0539">Nucleus</keyword>
<evidence type="ECO:0000256" key="9">
    <source>
        <dbReference type="SAM" id="MobiDB-lite"/>
    </source>
</evidence>
<feature type="compositionally biased region" description="Low complexity" evidence="9">
    <location>
        <begin position="288"/>
        <end position="303"/>
    </location>
</feature>
<evidence type="ECO:0000256" key="4">
    <source>
        <dbReference type="ARBA" id="ARBA00016689"/>
    </source>
</evidence>
<organism evidence="13 14">
    <name type="scientific">Micractinium conductrix</name>
    <dbReference type="NCBI Taxonomy" id="554055"/>
    <lineage>
        <taxon>Eukaryota</taxon>
        <taxon>Viridiplantae</taxon>
        <taxon>Chlorophyta</taxon>
        <taxon>core chlorophytes</taxon>
        <taxon>Trebouxiophyceae</taxon>
        <taxon>Chlorellales</taxon>
        <taxon>Chlorellaceae</taxon>
        <taxon>Chlorella clade</taxon>
        <taxon>Micractinium</taxon>
    </lineage>
</organism>
<sequence>MAEPSAAATQVPAARGPFAARLALKLVGEALGSKCEQVVKCLIDHGVQQYGDLVRHSGLPPGQLRAALLMLVQHNYVNCYLKQEPPTLRGPGPEYTLYEVALSRILQILRVPRFLTHIADEHGQDSVRLMYLLLEHGRLRWGQLLDAVMAEAAEEEGEEAAPSADVLANKFRSLVIERYVERVPPCNLPPPAQQVHPNARKKKAAPKPGSEEEADMHREQAEAAQRQLYQEVRFQLLDDLSGGGGSGAAAAVDKQDKPASKRKRGRDAAAEEPAKKKGRKKGGGDDAGGAAAAAASPRAAGAAQGEGEPVLWRVNFDEFNRRFRNEVVASTIKLRYGIPAGQAVMGLLMANARFEHASRTSETVVLSVGDARSVLMRAHGHEEVPEDMQQVLRELSEDELKFLDPRGSGPGGEQYVMHLPLVLNMARLLDMQAVIRNKFGPHGVRIWRLLLINGQLEQKQVADLAMITKEEAREKLYAMLKSGYLGLQDVPRTADHAPSRTFYTWRANMDAGIARVASDLYRAAGNLHARLTHELTKQQELVDLLEDGHVAGHVLERRRDEIQMLRAVNTRLEASLMDLDFQICKFCDV</sequence>
<accession>A0A2P6VH43</accession>
<feature type="domain" description="RNA polymerase III Rpc82 C -terminal" evidence="10">
    <location>
        <begin position="170"/>
        <end position="403"/>
    </location>
</feature>
<evidence type="ECO:0000259" key="11">
    <source>
        <dbReference type="Pfam" id="PF08221"/>
    </source>
</evidence>
<keyword evidence="14" id="KW-1185">Reference proteome</keyword>
<feature type="region of interest" description="Disordered" evidence="9">
    <location>
        <begin position="243"/>
        <end position="305"/>
    </location>
</feature>
<dbReference type="STRING" id="554055.A0A2P6VH43"/>
<dbReference type="EMBL" id="LHPF02000007">
    <property type="protein sequence ID" value="PSC73409.1"/>
    <property type="molecule type" value="Genomic_DNA"/>
</dbReference>
<reference evidence="13 14" key="1">
    <citation type="journal article" date="2018" name="Plant J.">
        <title>Genome sequences of Chlorella sorokiniana UTEX 1602 and Micractinium conductrix SAG 241.80: implications to maltose excretion by a green alga.</title>
        <authorList>
            <person name="Arriola M.B."/>
            <person name="Velmurugan N."/>
            <person name="Zhang Y."/>
            <person name="Plunkett M.H."/>
            <person name="Hondzo H."/>
            <person name="Barney B.M."/>
        </authorList>
    </citation>
    <scope>NUCLEOTIDE SEQUENCE [LARGE SCALE GENOMIC DNA]</scope>
    <source>
        <strain evidence="13 14">SAG 241.80</strain>
    </source>
</reference>
<dbReference type="FunFam" id="1.10.10.10:FF:000420">
    <property type="entry name" value="RNA polymerase III subunit, putative"/>
    <property type="match status" value="1"/>
</dbReference>
<keyword evidence="5 8" id="KW-0240">DNA-directed RNA polymerase</keyword>
<comment type="function">
    <text evidence="8">DNA-dependent RNA polymerase catalyzes the transcription of DNA into RNA using the four ribonucleoside triphosphates as substrates. Specific core component of RNA polymerase III which synthesizes small RNAs, such as 5S rRNA and tRNAs.</text>
</comment>
<evidence type="ECO:0000259" key="12">
    <source>
        <dbReference type="Pfam" id="PF22536"/>
    </source>
</evidence>
<protein>
    <recommendedName>
        <fullName evidence="4 8">DNA-directed RNA polymerase III subunit RPC3</fullName>
        <shortName evidence="8">RNA polymerase III subunit C3</shortName>
    </recommendedName>
</protein>
<feature type="domain" description="DNA-directed RNA polymerase III subunit RPC3 winged-helix" evidence="12">
    <location>
        <begin position="432"/>
        <end position="506"/>
    </location>
</feature>
<evidence type="ECO:0000256" key="5">
    <source>
        <dbReference type="ARBA" id="ARBA00022478"/>
    </source>
</evidence>
<dbReference type="GO" id="GO:0005666">
    <property type="term" value="C:RNA polymerase III complex"/>
    <property type="evidence" value="ECO:0007669"/>
    <property type="project" value="UniProtKB-UniRule"/>
</dbReference>
<feature type="region of interest" description="Disordered" evidence="9">
    <location>
        <begin position="187"/>
        <end position="223"/>
    </location>
</feature>
<dbReference type="InterPro" id="IPR039748">
    <property type="entry name" value="RPC3"/>
</dbReference>
<comment type="subunit">
    <text evidence="3 8">Component of the RNA polymerase III (Pol III) complex consisting of 17 subunits.</text>
</comment>
<evidence type="ECO:0000256" key="7">
    <source>
        <dbReference type="ARBA" id="ARBA00023242"/>
    </source>
</evidence>
<comment type="similarity">
    <text evidence="2">Belongs to the RNA polymerase beta chain family.</text>
</comment>
<dbReference type="Pfam" id="PF22536">
    <property type="entry name" value="WHD_POLR3C"/>
    <property type="match status" value="1"/>
</dbReference>
<gene>
    <name evidence="13" type="ORF">C2E20_3331</name>
</gene>
<dbReference type="Gene3D" id="1.10.10.10">
    <property type="entry name" value="Winged helix-like DNA-binding domain superfamily/Winged helix DNA-binding domain"/>
    <property type="match status" value="4"/>
</dbReference>
<comment type="similarity">
    <text evidence="8">Belongs to the eukaryotic RPC3/POLR3C RNA polymerase subunit family.</text>
</comment>
<dbReference type="InterPro" id="IPR013197">
    <property type="entry name" value="RNA_pol_III_RPC82-rel_HTH"/>
</dbReference>
<dbReference type="Pfam" id="PF08221">
    <property type="entry name" value="HTH_9"/>
    <property type="match status" value="1"/>
</dbReference>
<comment type="caution">
    <text evidence="13">The sequence shown here is derived from an EMBL/GenBank/DDBJ whole genome shotgun (WGS) entry which is preliminary data.</text>
</comment>
<evidence type="ECO:0000256" key="6">
    <source>
        <dbReference type="ARBA" id="ARBA00023163"/>
    </source>
</evidence>
<proteinExistence type="inferred from homology"/>
<dbReference type="AlphaFoldDB" id="A0A2P6VH43"/>
<dbReference type="PANTHER" id="PTHR12949:SF0">
    <property type="entry name" value="DNA-DIRECTED RNA POLYMERASE III SUBUNIT RPC3"/>
    <property type="match status" value="1"/>
</dbReference>
<dbReference type="InterPro" id="IPR055207">
    <property type="entry name" value="POLR3C_WHD"/>
</dbReference>
<evidence type="ECO:0000256" key="8">
    <source>
        <dbReference type="RuleBase" id="RU367076"/>
    </source>
</evidence>
<dbReference type="Pfam" id="PF05645">
    <property type="entry name" value="RNA_pol_Rpc82"/>
    <property type="match status" value="1"/>
</dbReference>
<dbReference type="InterPro" id="IPR036388">
    <property type="entry name" value="WH-like_DNA-bd_sf"/>
</dbReference>
<evidence type="ECO:0000313" key="13">
    <source>
        <dbReference type="EMBL" id="PSC73409.1"/>
    </source>
</evidence>
<dbReference type="OrthoDB" id="272392at2759"/>
<dbReference type="PANTHER" id="PTHR12949">
    <property type="entry name" value="RNA POLYMERASE III DNA DIRECTED -RELATED"/>
    <property type="match status" value="1"/>
</dbReference>
<dbReference type="InterPro" id="IPR008806">
    <property type="entry name" value="RNA_pol_III_Rpc82_C"/>
</dbReference>
<evidence type="ECO:0000256" key="2">
    <source>
        <dbReference type="ARBA" id="ARBA00006835"/>
    </source>
</evidence>
<evidence type="ECO:0000259" key="10">
    <source>
        <dbReference type="Pfam" id="PF05645"/>
    </source>
</evidence>
<evidence type="ECO:0000256" key="1">
    <source>
        <dbReference type="ARBA" id="ARBA00004123"/>
    </source>
</evidence>
<dbReference type="Proteomes" id="UP000239649">
    <property type="component" value="Unassembled WGS sequence"/>
</dbReference>
<evidence type="ECO:0000256" key="3">
    <source>
        <dbReference type="ARBA" id="ARBA00011206"/>
    </source>
</evidence>
<keyword evidence="6 8" id="KW-0804">Transcription</keyword>
<evidence type="ECO:0000313" key="14">
    <source>
        <dbReference type="Proteomes" id="UP000239649"/>
    </source>
</evidence>
<feature type="compositionally biased region" description="Basic and acidic residues" evidence="9">
    <location>
        <begin position="266"/>
        <end position="275"/>
    </location>
</feature>
<dbReference type="SUPFAM" id="SSF46785">
    <property type="entry name" value="Winged helix' DNA-binding domain"/>
    <property type="match status" value="1"/>
</dbReference>
<dbReference type="GO" id="GO:0003697">
    <property type="term" value="F:single-stranded DNA binding"/>
    <property type="evidence" value="ECO:0007669"/>
    <property type="project" value="UniProtKB-UniRule"/>
</dbReference>
<feature type="domain" description="RNA polymerase III subunit RPC82-related helix-turn-helix" evidence="11">
    <location>
        <begin position="22"/>
        <end position="77"/>
    </location>
</feature>